<comment type="subcellular location">
    <subcellularLocation>
        <location evidence="1">Host nucleus</location>
    </subcellularLocation>
</comment>
<evidence type="ECO:0000256" key="3">
    <source>
        <dbReference type="ARBA" id="ARBA00022705"/>
    </source>
</evidence>
<accession>A0A7L7YQJ0</accession>
<dbReference type="GO" id="GO:0006260">
    <property type="term" value="P:DNA replication"/>
    <property type="evidence" value="ECO:0007669"/>
    <property type="project" value="UniProtKB-KW"/>
</dbReference>
<dbReference type="Pfam" id="PF01057">
    <property type="entry name" value="Parvo_NS1"/>
    <property type="match status" value="1"/>
</dbReference>
<dbReference type="GO" id="GO:0005524">
    <property type="term" value="F:ATP binding"/>
    <property type="evidence" value="ECO:0007669"/>
    <property type="project" value="UniProtKB-KW"/>
</dbReference>
<dbReference type="InterPro" id="IPR027417">
    <property type="entry name" value="P-loop_NTPase"/>
</dbReference>
<dbReference type="EMBL" id="MT733036">
    <property type="protein sequence ID" value="QOD39544.1"/>
    <property type="molecule type" value="Genomic_DNA"/>
</dbReference>
<sequence length="531" mass="60909">MSTLNSRISGGGGGHTGGSKRSIDNDENQGATDGKDVGSRPRVAAWWRRREPKTYGPTAISELLATTGGHYVSDVIHCDSVQDAALVSRNLRFNSKSFSRQYLFICVDGSHVHVIHDCNFHQNNCKCSFIRKTQAETGYQRQHVRGSRRPVSRCVTPKDASLIYEYFQAGGRRIIYCKIKGEVSRLVRDPDRDESAGPEEATRRDSSEQLLEAEVFDSERQLLYRDQAWRSDKTGLLDDRRGRKAIAEKRKEKCSNVQKKLQEISALLKENPCVPISSILEKDCWLDNDYFKYLDYQDSCVRKALTVWQLQLCNWKIHDFHTLYSSSNCKPLFSSNNIDEYYYTPRESLEIMISLLEFQFEGPEAIGYFVNDLFNVLEKRVPKLNTLCVISPPSAGKTFFFDAITGYYLNIGHMSTINRNNVFGFQDIPGRRVVVWNEPNYSNDYKDALKELLGGDQTNVSVKFKAEQVVNRTPFIITSNHNSLTILHDTAFEDRMVTYYWSSASFLKKYDKKLHPLATYELFKHYGFVFG</sequence>
<feature type="region of interest" description="Disordered" evidence="6">
    <location>
        <begin position="188"/>
        <end position="207"/>
    </location>
</feature>
<evidence type="ECO:0000256" key="1">
    <source>
        <dbReference type="ARBA" id="ARBA00004147"/>
    </source>
</evidence>
<protein>
    <submittedName>
        <fullName evidence="8">NS1</fullName>
    </submittedName>
</protein>
<organism evidence="8">
    <name type="scientific">uncultured densovirus</name>
    <dbReference type="NCBI Taxonomy" id="748192"/>
    <lineage>
        <taxon>Viruses</taxon>
        <taxon>Monodnaviria</taxon>
        <taxon>Shotokuvirae</taxon>
        <taxon>Cossaviricota</taxon>
        <taxon>Quintoviricetes</taxon>
        <taxon>Piccovirales</taxon>
        <taxon>Parvoviridae</taxon>
        <taxon>Densovirinae</taxon>
        <taxon>environmental samples</taxon>
    </lineage>
</organism>
<gene>
    <name evidence="8" type="primary">NS1</name>
</gene>
<evidence type="ECO:0000256" key="5">
    <source>
        <dbReference type="ARBA" id="ARBA00022840"/>
    </source>
</evidence>
<dbReference type="PROSITE" id="PS51206">
    <property type="entry name" value="SF3_HELICASE_1"/>
    <property type="match status" value="1"/>
</dbReference>
<keyword evidence="4" id="KW-0547">Nucleotide-binding</keyword>
<feature type="domain" description="SF3 helicase" evidence="7">
    <location>
        <begin position="364"/>
        <end position="514"/>
    </location>
</feature>
<dbReference type="Gene3D" id="3.40.50.300">
    <property type="entry name" value="P-loop containing nucleotide triphosphate hydrolases"/>
    <property type="match status" value="1"/>
</dbReference>
<dbReference type="InterPro" id="IPR014015">
    <property type="entry name" value="Helicase_SF3_DNA-vir"/>
</dbReference>
<dbReference type="GO" id="GO:0042025">
    <property type="term" value="C:host cell nucleus"/>
    <property type="evidence" value="ECO:0007669"/>
    <property type="project" value="UniProtKB-SubCell"/>
</dbReference>
<name>A0A7L7YQJ0_9VIRU</name>
<evidence type="ECO:0000256" key="6">
    <source>
        <dbReference type="SAM" id="MobiDB-lite"/>
    </source>
</evidence>
<dbReference type="InterPro" id="IPR001257">
    <property type="entry name" value="Parvovirus_NS1_helicase"/>
</dbReference>
<keyword evidence="5" id="KW-0067">ATP-binding</keyword>
<keyword evidence="3" id="KW-0235">DNA replication</keyword>
<dbReference type="SUPFAM" id="SSF52540">
    <property type="entry name" value="P-loop containing nucleoside triphosphate hydrolases"/>
    <property type="match status" value="1"/>
</dbReference>
<proteinExistence type="predicted"/>
<evidence type="ECO:0000256" key="2">
    <source>
        <dbReference type="ARBA" id="ARBA00022562"/>
    </source>
</evidence>
<evidence type="ECO:0000313" key="8">
    <source>
        <dbReference type="EMBL" id="QOD39544.1"/>
    </source>
</evidence>
<feature type="region of interest" description="Disordered" evidence="6">
    <location>
        <begin position="1"/>
        <end position="43"/>
    </location>
</feature>
<dbReference type="GO" id="GO:0019079">
    <property type="term" value="P:viral genome replication"/>
    <property type="evidence" value="ECO:0007669"/>
    <property type="project" value="InterPro"/>
</dbReference>
<evidence type="ECO:0000256" key="4">
    <source>
        <dbReference type="ARBA" id="ARBA00022741"/>
    </source>
</evidence>
<reference evidence="8" key="1">
    <citation type="submission" date="2020-07" db="EMBL/GenBank/DDBJ databases">
        <title>Diversity of sea star-associated densoviruses and transcribed endogenized viral elements of densovirus origin.</title>
        <authorList>
            <person name="Jackson E.W."/>
            <person name="Hewson I."/>
        </authorList>
    </citation>
    <scope>NUCLEOTIDE SEQUENCE</scope>
</reference>
<evidence type="ECO:0000259" key="7">
    <source>
        <dbReference type="PROSITE" id="PS51206"/>
    </source>
</evidence>
<keyword evidence="2" id="KW-1048">Host nucleus</keyword>